<dbReference type="InterPro" id="IPR003593">
    <property type="entry name" value="AAA+_ATPase"/>
</dbReference>
<feature type="compositionally biased region" description="Basic residues" evidence="1">
    <location>
        <begin position="8"/>
        <end position="18"/>
    </location>
</feature>
<dbReference type="EMBL" id="JYNL01000015">
    <property type="protein sequence ID" value="KMO80699.1"/>
    <property type="molecule type" value="Genomic_DNA"/>
</dbReference>
<dbReference type="Pfam" id="PF13401">
    <property type="entry name" value="AAA_22"/>
    <property type="match status" value="1"/>
</dbReference>
<reference evidence="3 4" key="1">
    <citation type="journal article" date="2015" name="Genome Biol. Evol.">
        <title>Characterization of Three Mycobacterium spp. with Potential Use in Bioremediation by Genome Sequencing and Comparative Genomics.</title>
        <authorList>
            <person name="Das S."/>
            <person name="Pettersson B.M."/>
            <person name="Behra P.R."/>
            <person name="Ramesh M."/>
            <person name="Dasgupta S."/>
            <person name="Bhattacharya A."/>
            <person name="Kirsebom L.A."/>
        </authorList>
    </citation>
    <scope>NUCLEOTIDE SEQUENCE [LARGE SCALE GENOMIC DNA]</scope>
    <source>
        <strain evidence="3 4">DSM 43826</strain>
    </source>
</reference>
<dbReference type="SUPFAM" id="SSF52540">
    <property type="entry name" value="P-loop containing nucleoside triphosphate hydrolases"/>
    <property type="match status" value="1"/>
</dbReference>
<feature type="domain" description="AAA+ ATPase" evidence="2">
    <location>
        <begin position="112"/>
        <end position="274"/>
    </location>
</feature>
<accession>A0A0J6WDU9</accession>
<protein>
    <submittedName>
        <fullName evidence="3">Bacterial TniB protein</fullName>
    </submittedName>
</protein>
<dbReference type="Gene3D" id="3.40.50.300">
    <property type="entry name" value="P-loop containing nucleotide triphosphate hydrolases"/>
    <property type="match status" value="1"/>
</dbReference>
<evidence type="ECO:0000313" key="4">
    <source>
        <dbReference type="Proteomes" id="UP000036513"/>
    </source>
</evidence>
<dbReference type="AlphaFoldDB" id="A0A0J6WDU9"/>
<dbReference type="SMART" id="SM00382">
    <property type="entry name" value="AAA"/>
    <property type="match status" value="1"/>
</dbReference>
<organism evidence="3 4">
    <name type="scientific">Mycolicibacterium chlorophenolicum</name>
    <dbReference type="NCBI Taxonomy" id="37916"/>
    <lineage>
        <taxon>Bacteria</taxon>
        <taxon>Bacillati</taxon>
        <taxon>Actinomycetota</taxon>
        <taxon>Actinomycetes</taxon>
        <taxon>Mycobacteriales</taxon>
        <taxon>Mycobacteriaceae</taxon>
        <taxon>Mycolicibacterium</taxon>
    </lineage>
</organism>
<dbReference type="GO" id="GO:0016887">
    <property type="term" value="F:ATP hydrolysis activity"/>
    <property type="evidence" value="ECO:0007669"/>
    <property type="project" value="InterPro"/>
</dbReference>
<evidence type="ECO:0000313" key="3">
    <source>
        <dbReference type="EMBL" id="KMO80699.1"/>
    </source>
</evidence>
<comment type="caution">
    <text evidence="3">The sequence shown here is derived from an EMBL/GenBank/DDBJ whole genome shotgun (WGS) entry which is preliminary data.</text>
</comment>
<dbReference type="Proteomes" id="UP000036513">
    <property type="component" value="Unassembled WGS sequence"/>
</dbReference>
<gene>
    <name evidence="3" type="ORF">MCHLDSM_01663</name>
</gene>
<name>A0A0J6WDU9_9MYCO</name>
<evidence type="ECO:0000256" key="1">
    <source>
        <dbReference type="SAM" id="MobiDB-lite"/>
    </source>
</evidence>
<proteinExistence type="predicted"/>
<evidence type="ECO:0000259" key="2">
    <source>
        <dbReference type="SMART" id="SM00382"/>
    </source>
</evidence>
<dbReference type="RefSeq" id="WP_011767800.1">
    <property type="nucleotide sequence ID" value="NZ_JYNL01000015.1"/>
</dbReference>
<keyword evidence="4" id="KW-1185">Reference proteome</keyword>
<dbReference type="STRING" id="37916.MCHLDSM_01663"/>
<dbReference type="InterPro" id="IPR027417">
    <property type="entry name" value="P-loop_NTPase"/>
</dbReference>
<feature type="region of interest" description="Disordered" evidence="1">
    <location>
        <begin position="1"/>
        <end position="29"/>
    </location>
</feature>
<feature type="compositionally biased region" description="Basic and acidic residues" evidence="1">
    <location>
        <begin position="19"/>
        <end position="29"/>
    </location>
</feature>
<dbReference type="InterPro" id="IPR049945">
    <property type="entry name" value="AAA_22"/>
</dbReference>
<sequence>MTSPKSSTPKRRPARAPRGKSDVRNPREYLDNLTLARKEGWRDMVDAPTLDRPEALSHKQLRHLGAAASEDYNDQRRRWHAQMGTVMTAECQSVLEQLEDFVACNCQTGEDTKPMIALSGLPGLGKSTVSRVFGKRLHRRHIERYGTTTRAGDERWPVCRIGMTASTGTREFNAAICDFYAHPGGQRASAQQLLRHALDDVSSCETRLLIIDDLHFLRGRRERMTDLSNQFKYIANEFPLTVLLIGIGLHERNALLDDCNAYRDHEMEQLLRCTTPVDMSPFMVGTEKQRQRWRDLLLTLEQRLLLTQKYPGMLADDLSDQLFVRSTGHIGSLMALIRLACQKAMRTGTEKLTAELLESCRIDSAAELGRRELHAAFRTGKKTTRLRTTPNPP</sequence>
<dbReference type="PATRIC" id="fig|37916.4.peg.1562"/>